<sequence>MDKELNKCGCGNHEENHECGCGHDHGHDHGHECGCGEDHHDHFVVDLVDDQGNTISCPIIDAFEFEGNEYVLAKNMEDDSVYLFRASEETEELIVPEEDEFERVSTYYNETLVEE</sequence>
<dbReference type="Proteomes" id="UP000095563">
    <property type="component" value="Unassembled WGS sequence"/>
</dbReference>
<dbReference type="InterPro" id="IPR009711">
    <property type="entry name" value="UPF0473"/>
</dbReference>
<dbReference type="PATRIC" id="fig|1561.27.peg.1766"/>
<protein>
    <submittedName>
        <fullName evidence="1">Protein of uncharacterized function (DUF1292)</fullName>
    </submittedName>
</protein>
<proteinExistence type="predicted"/>
<dbReference type="Pfam" id="PF06949">
    <property type="entry name" value="DUF1292"/>
    <property type="match status" value="1"/>
</dbReference>
<evidence type="ECO:0000313" key="2">
    <source>
        <dbReference type="Proteomes" id="UP000095563"/>
    </source>
</evidence>
<reference evidence="1 2" key="1">
    <citation type="submission" date="2015-09" db="EMBL/GenBank/DDBJ databases">
        <authorList>
            <consortium name="Pathogen Informatics"/>
        </authorList>
    </citation>
    <scope>NUCLEOTIDE SEQUENCE [LARGE SCALE GENOMIC DNA]</scope>
    <source>
        <strain evidence="1 2">2789STDY5834956</strain>
    </source>
</reference>
<evidence type="ECO:0000313" key="1">
    <source>
        <dbReference type="EMBL" id="CUP59614.1"/>
    </source>
</evidence>
<organism evidence="1 2">
    <name type="scientific">Clostridium baratii</name>
    <dbReference type="NCBI Taxonomy" id="1561"/>
    <lineage>
        <taxon>Bacteria</taxon>
        <taxon>Bacillati</taxon>
        <taxon>Bacillota</taxon>
        <taxon>Clostridia</taxon>
        <taxon>Eubacteriales</taxon>
        <taxon>Clostridiaceae</taxon>
        <taxon>Clostridium</taxon>
    </lineage>
</organism>
<dbReference type="GeneID" id="60853591"/>
<gene>
    <name evidence="1" type="ORF">ERS852568_00101</name>
</gene>
<name>A0A0F3FQV8_9CLOT</name>
<accession>A0A0F3FQV8</accession>
<dbReference type="EMBL" id="CZBO01000001">
    <property type="protein sequence ID" value="CUP59614.1"/>
    <property type="molecule type" value="Genomic_DNA"/>
</dbReference>
<dbReference type="RefSeq" id="WP_045726075.1">
    <property type="nucleotide sequence ID" value="NZ_CAUWNJ010000009.1"/>
</dbReference>
<dbReference type="AlphaFoldDB" id="A0A0F3FQV8"/>